<reference evidence="2 3" key="1">
    <citation type="journal article" date="2015" name="Nature">
        <title>rRNA introns, odd ribosomes, and small enigmatic genomes across a large radiation of phyla.</title>
        <authorList>
            <person name="Brown C.T."/>
            <person name="Hug L.A."/>
            <person name="Thomas B.C."/>
            <person name="Sharon I."/>
            <person name="Castelle C.J."/>
            <person name="Singh A."/>
            <person name="Wilkins M.J."/>
            <person name="Williams K.H."/>
            <person name="Banfield J.F."/>
        </authorList>
    </citation>
    <scope>NUCLEOTIDE SEQUENCE [LARGE SCALE GENOMIC DNA]</scope>
</reference>
<comment type="caution">
    <text evidence="2">The sequence shown here is derived from an EMBL/GenBank/DDBJ whole genome shotgun (WGS) entry which is preliminary data.</text>
</comment>
<evidence type="ECO:0000313" key="3">
    <source>
        <dbReference type="Proteomes" id="UP000034705"/>
    </source>
</evidence>
<sequence>MPETPGYVPPEAQTKQPEELSQQENIPTARWSKEGLIERVDRENLITSMGEMVRIIKEMSFEQWKQVAPEVQGRPMTAEEYLTLMQDGLDRLKQMGDENLGTRSSIKIE</sequence>
<organism evidence="2 3">
    <name type="scientific">Candidatus Uhrbacteria bacterium GW2011_GWF2_46_218</name>
    <dbReference type="NCBI Taxonomy" id="1619001"/>
    <lineage>
        <taxon>Bacteria</taxon>
        <taxon>Candidatus Uhriibacteriota</taxon>
    </lineage>
</organism>
<gene>
    <name evidence="2" type="ORF">UX45_C0002G0051</name>
</gene>
<proteinExistence type="predicted"/>
<evidence type="ECO:0000313" key="2">
    <source>
        <dbReference type="EMBL" id="KKU34254.1"/>
    </source>
</evidence>
<dbReference type="Proteomes" id="UP000034705">
    <property type="component" value="Unassembled WGS sequence"/>
</dbReference>
<feature type="compositionally biased region" description="Polar residues" evidence="1">
    <location>
        <begin position="13"/>
        <end position="26"/>
    </location>
</feature>
<dbReference type="AlphaFoldDB" id="A0A0G1PN80"/>
<protein>
    <submittedName>
        <fullName evidence="2">Uncharacterized protein</fullName>
    </submittedName>
</protein>
<name>A0A0G1PN80_9BACT</name>
<evidence type="ECO:0000256" key="1">
    <source>
        <dbReference type="SAM" id="MobiDB-lite"/>
    </source>
</evidence>
<accession>A0A0G1PN80</accession>
<feature type="region of interest" description="Disordered" evidence="1">
    <location>
        <begin position="1"/>
        <end position="30"/>
    </location>
</feature>
<dbReference type="EMBL" id="LCMG01000002">
    <property type="protein sequence ID" value="KKU34254.1"/>
    <property type="molecule type" value="Genomic_DNA"/>
</dbReference>